<name>A0ABQ2ET61_9ACTN</name>
<accession>A0ABQ2ET61</accession>
<keyword evidence="2" id="KW-1185">Reference proteome</keyword>
<gene>
    <name evidence="1" type="ORF">GCM10011583_66330</name>
</gene>
<dbReference type="RefSeq" id="WP_189111288.1">
    <property type="nucleotide sequence ID" value="NZ_BMMV01000031.1"/>
</dbReference>
<organism evidence="1 2">
    <name type="scientific">Streptomyces camponoticapitis</name>
    <dbReference type="NCBI Taxonomy" id="1616125"/>
    <lineage>
        <taxon>Bacteria</taxon>
        <taxon>Bacillati</taxon>
        <taxon>Actinomycetota</taxon>
        <taxon>Actinomycetes</taxon>
        <taxon>Kitasatosporales</taxon>
        <taxon>Streptomycetaceae</taxon>
        <taxon>Streptomyces</taxon>
    </lineage>
</organism>
<dbReference type="Gene3D" id="3.10.129.10">
    <property type="entry name" value="Hotdog Thioesterase"/>
    <property type="match status" value="1"/>
</dbReference>
<dbReference type="Pfam" id="PF13279">
    <property type="entry name" value="4HBT_2"/>
    <property type="match status" value="1"/>
</dbReference>
<comment type="caution">
    <text evidence="1">The sequence shown here is derived from an EMBL/GenBank/DDBJ whole genome shotgun (WGS) entry which is preliminary data.</text>
</comment>
<evidence type="ECO:0000313" key="1">
    <source>
        <dbReference type="EMBL" id="GGK25023.1"/>
    </source>
</evidence>
<dbReference type="EMBL" id="BMMV01000031">
    <property type="protein sequence ID" value="GGK25023.1"/>
    <property type="molecule type" value="Genomic_DNA"/>
</dbReference>
<dbReference type="SUPFAM" id="SSF54637">
    <property type="entry name" value="Thioesterase/thiol ester dehydrase-isomerase"/>
    <property type="match status" value="1"/>
</dbReference>
<reference evidence="2" key="1">
    <citation type="journal article" date="2019" name="Int. J. Syst. Evol. Microbiol.">
        <title>The Global Catalogue of Microorganisms (GCM) 10K type strain sequencing project: providing services to taxonomists for standard genome sequencing and annotation.</title>
        <authorList>
            <consortium name="The Broad Institute Genomics Platform"/>
            <consortium name="The Broad Institute Genome Sequencing Center for Infectious Disease"/>
            <person name="Wu L."/>
            <person name="Ma J."/>
        </authorList>
    </citation>
    <scope>NUCLEOTIDE SEQUENCE [LARGE SCALE GENOMIC DNA]</scope>
    <source>
        <strain evidence="2">CGMCC 4.7275</strain>
    </source>
</reference>
<proteinExistence type="predicted"/>
<evidence type="ECO:0000313" key="2">
    <source>
        <dbReference type="Proteomes" id="UP000660265"/>
    </source>
</evidence>
<dbReference type="CDD" id="cd00586">
    <property type="entry name" value="4HBT"/>
    <property type="match status" value="1"/>
</dbReference>
<dbReference type="InterPro" id="IPR029069">
    <property type="entry name" value="HotDog_dom_sf"/>
</dbReference>
<dbReference type="Proteomes" id="UP000660265">
    <property type="component" value="Unassembled WGS sequence"/>
</dbReference>
<sequence>MISDFTTTAKTSGPIGILMPIEVHFDDLDALGMLHNGRYQVLVERAWLSFWHRKGFFGAEGLENDGFNVVKTFTITYDTPVTAFGTYAVNLWIEKIGTTSVTCGYRVCSADGEKTYAYGIRTAICLDRKTLLPTPWSDHAREVAATIMATQAS</sequence>
<protein>
    <submittedName>
        <fullName evidence="1">Thioesterase</fullName>
    </submittedName>
</protein>